<evidence type="ECO:0000313" key="3">
    <source>
        <dbReference type="EMBL" id="GLV59933.1"/>
    </source>
</evidence>
<sequence length="304" mass="33104">MDVYNQKEAVSHPKLDPTLAAASDSNAGPLVKDATEKGEDYYDNLHVIPIPPPPPSRNARKTYLNNRYFSGFCAFLIGCMIGATILYIIRPLLPPVNAHPNTMAARQQNIPSTATVLSQEKSTAISSTPTAPVTMMAPTPTLDAVQATQSPDFDTYIKGFAEAMSAKQYDTISKATDTNNFQALALYTDGGSGNWKDTHDQLVSGSLGFLIQYPVITAAQKGYTCNNNYNSQGLPPWIVIHNARTMYIVGTTQEPNTPGTLQTEPNATVFIFEQSNTGYMSGRNPWYWRGYVMNNTAGCGNSPN</sequence>
<dbReference type="EMBL" id="BSRI01000002">
    <property type="protein sequence ID" value="GLV59933.1"/>
    <property type="molecule type" value="Genomic_DNA"/>
</dbReference>
<evidence type="ECO:0000256" key="1">
    <source>
        <dbReference type="SAM" id="MobiDB-lite"/>
    </source>
</evidence>
<dbReference type="Proteomes" id="UP001344906">
    <property type="component" value="Unassembled WGS sequence"/>
</dbReference>
<dbReference type="RefSeq" id="WP_338256831.1">
    <property type="nucleotide sequence ID" value="NZ_BSRI01000002.1"/>
</dbReference>
<gene>
    <name evidence="3" type="ORF">KDH_67570</name>
</gene>
<feature type="transmembrane region" description="Helical" evidence="2">
    <location>
        <begin position="68"/>
        <end position="89"/>
    </location>
</feature>
<proteinExistence type="predicted"/>
<accession>A0ABQ6G586</accession>
<comment type="caution">
    <text evidence="3">The sequence shown here is derived from an EMBL/GenBank/DDBJ whole genome shotgun (WGS) entry which is preliminary data.</text>
</comment>
<reference evidence="3 4" key="1">
    <citation type="submission" date="2023-02" db="EMBL/GenBank/DDBJ databases">
        <title>Dictyobacter halimunensis sp. nov., a new member of the class Ktedonobacteria from forest soil in a geothermal area.</title>
        <authorList>
            <person name="Rachmania M.K."/>
            <person name="Ningsih F."/>
            <person name="Sakai Y."/>
            <person name="Yabe S."/>
            <person name="Yokota A."/>
            <person name="Sjamsuridzal W."/>
        </authorList>
    </citation>
    <scope>NUCLEOTIDE SEQUENCE [LARGE SCALE GENOMIC DNA]</scope>
    <source>
        <strain evidence="3 4">S3.2.2.5</strain>
    </source>
</reference>
<name>A0ABQ6G586_9CHLR</name>
<keyword evidence="2" id="KW-1133">Transmembrane helix</keyword>
<organism evidence="3 4">
    <name type="scientific">Dictyobacter halimunensis</name>
    <dbReference type="NCBI Taxonomy" id="3026934"/>
    <lineage>
        <taxon>Bacteria</taxon>
        <taxon>Bacillati</taxon>
        <taxon>Chloroflexota</taxon>
        <taxon>Ktedonobacteria</taxon>
        <taxon>Ktedonobacterales</taxon>
        <taxon>Dictyobacteraceae</taxon>
        <taxon>Dictyobacter</taxon>
    </lineage>
</organism>
<keyword evidence="2" id="KW-0472">Membrane</keyword>
<protein>
    <submittedName>
        <fullName evidence="3">Uncharacterized protein</fullName>
    </submittedName>
</protein>
<evidence type="ECO:0000256" key="2">
    <source>
        <dbReference type="SAM" id="Phobius"/>
    </source>
</evidence>
<keyword evidence="4" id="KW-1185">Reference proteome</keyword>
<feature type="region of interest" description="Disordered" evidence="1">
    <location>
        <begin position="1"/>
        <end position="30"/>
    </location>
</feature>
<evidence type="ECO:0000313" key="4">
    <source>
        <dbReference type="Proteomes" id="UP001344906"/>
    </source>
</evidence>
<keyword evidence="2" id="KW-0812">Transmembrane</keyword>